<dbReference type="PANTHER" id="PTHR36303:SF1">
    <property type="entry name" value="2',3'-CYCLIC-NUCLEOTIDE 2'-PHOSPHODIESTERASE"/>
    <property type="match status" value="1"/>
</dbReference>
<dbReference type="GO" id="GO:0046872">
    <property type="term" value="F:metal ion binding"/>
    <property type="evidence" value="ECO:0007669"/>
    <property type="project" value="UniProtKB-KW"/>
</dbReference>
<dbReference type="CDD" id="cd07382">
    <property type="entry name" value="MPP_DR1281"/>
    <property type="match status" value="1"/>
</dbReference>
<dbReference type="Gene3D" id="3.60.21.10">
    <property type="match status" value="1"/>
</dbReference>
<dbReference type="AlphaFoldDB" id="A0A5J4LAG9"/>
<keyword evidence="1" id="KW-0479">Metal-binding</keyword>
<proteinExistence type="predicted"/>
<dbReference type="PIRSF" id="PIRSF004789">
    <property type="entry name" value="DR1281"/>
    <property type="match status" value="1"/>
</dbReference>
<evidence type="ECO:0000256" key="3">
    <source>
        <dbReference type="ARBA" id="ARBA00023004"/>
    </source>
</evidence>
<name>A0A5J4LAG9_9ZZZZ</name>
<evidence type="ECO:0000313" key="4">
    <source>
        <dbReference type="EMBL" id="GER94556.1"/>
    </source>
</evidence>
<protein>
    <submittedName>
        <fullName evidence="4">Metallophosphoesterase</fullName>
    </submittedName>
</protein>
<reference evidence="4" key="1">
    <citation type="submission" date="2019-10" db="EMBL/GenBank/DDBJ databases">
        <title>Metagenomic sequencing of thiosulfate-disproportionating enrichment culture.</title>
        <authorList>
            <person name="Umezawa K."/>
            <person name="Kojima H."/>
            <person name="Fukui M."/>
        </authorList>
    </citation>
    <scope>NUCLEOTIDE SEQUENCE</scope>
    <source>
        <strain evidence="4">45J</strain>
    </source>
</reference>
<dbReference type="GO" id="GO:0004113">
    <property type="term" value="F:2',3'-cyclic-nucleotide 3'-phosphodiesterase activity"/>
    <property type="evidence" value="ECO:0007669"/>
    <property type="project" value="TreeGrafter"/>
</dbReference>
<sequence>MKILFIGDIVGKIGRQAVKNLLPNLIDRYKIDMVIANGENAAGGFGITEKTAAEIFSFGVHVITTGNHIWDKKEAVPYIAKENRILRPINYPPATPGAGSIIFTLPNKEKIAVINVSGRVFMNTLDCPFRTSKAEVEKLRESTNIIIIDFHAEATSEKIAFGYYMDGLVSAVIGTHTHVQTADEKILSGGTAYITDVGMTGPQTSVIGIEKEQIVERFLSQMPRKYDVAGGKGLLSAVVIEIDNKCGRATAIQRLQLTNP</sequence>
<dbReference type="NCBIfam" id="TIGR00282">
    <property type="entry name" value="TIGR00282 family metallophosphoesterase"/>
    <property type="match status" value="1"/>
</dbReference>
<dbReference type="FunFam" id="3.60.21.10:FF:000016">
    <property type="entry name" value="Putative metallophosphoesterase"/>
    <property type="match status" value="1"/>
</dbReference>
<gene>
    <name evidence="4" type="ORF">A45J_2320</name>
</gene>
<organism evidence="4">
    <name type="scientific">hot springs metagenome</name>
    <dbReference type="NCBI Taxonomy" id="433727"/>
    <lineage>
        <taxon>unclassified sequences</taxon>
        <taxon>metagenomes</taxon>
        <taxon>ecological metagenomes</taxon>
    </lineage>
</organism>
<accession>A0A5J4LAG9</accession>
<dbReference type="SUPFAM" id="SSF56300">
    <property type="entry name" value="Metallo-dependent phosphatases"/>
    <property type="match status" value="1"/>
</dbReference>
<evidence type="ECO:0000256" key="2">
    <source>
        <dbReference type="ARBA" id="ARBA00022801"/>
    </source>
</evidence>
<dbReference type="InterPro" id="IPR005235">
    <property type="entry name" value="YmdB-like"/>
</dbReference>
<dbReference type="PANTHER" id="PTHR36303">
    <property type="entry name" value="2',3'-CYCLIC-NUCLEOTIDE 2'-PHOSPHODIESTERASE"/>
    <property type="match status" value="1"/>
</dbReference>
<keyword evidence="2" id="KW-0378">Hydrolase</keyword>
<dbReference type="EMBL" id="BLAB01000001">
    <property type="protein sequence ID" value="GER94556.1"/>
    <property type="molecule type" value="Genomic_DNA"/>
</dbReference>
<dbReference type="Pfam" id="PF13277">
    <property type="entry name" value="YmdB"/>
    <property type="match status" value="1"/>
</dbReference>
<keyword evidence="3" id="KW-0408">Iron</keyword>
<comment type="caution">
    <text evidence="4">The sequence shown here is derived from an EMBL/GenBank/DDBJ whole genome shotgun (WGS) entry which is preliminary data.</text>
</comment>
<evidence type="ECO:0000256" key="1">
    <source>
        <dbReference type="ARBA" id="ARBA00022723"/>
    </source>
</evidence>
<dbReference type="InterPro" id="IPR029052">
    <property type="entry name" value="Metallo-depent_PP-like"/>
</dbReference>